<dbReference type="AlphaFoldDB" id="A0A816X4M2"/>
<dbReference type="EMBL" id="HG994356">
    <property type="protein sequence ID" value="CAF2142013.1"/>
    <property type="molecule type" value="Genomic_DNA"/>
</dbReference>
<protein>
    <submittedName>
        <fullName evidence="1">(rape) hypothetical protein</fullName>
    </submittedName>
</protein>
<dbReference type="Proteomes" id="UP001295469">
    <property type="component" value="Chromosome A02"/>
</dbReference>
<proteinExistence type="predicted"/>
<organism evidence="1">
    <name type="scientific">Brassica napus</name>
    <name type="common">Rape</name>
    <dbReference type="NCBI Taxonomy" id="3708"/>
    <lineage>
        <taxon>Eukaryota</taxon>
        <taxon>Viridiplantae</taxon>
        <taxon>Streptophyta</taxon>
        <taxon>Embryophyta</taxon>
        <taxon>Tracheophyta</taxon>
        <taxon>Spermatophyta</taxon>
        <taxon>Magnoliopsida</taxon>
        <taxon>eudicotyledons</taxon>
        <taxon>Gunneridae</taxon>
        <taxon>Pentapetalae</taxon>
        <taxon>rosids</taxon>
        <taxon>malvids</taxon>
        <taxon>Brassicales</taxon>
        <taxon>Brassicaceae</taxon>
        <taxon>Brassiceae</taxon>
        <taxon>Brassica</taxon>
    </lineage>
</organism>
<accession>A0A816X4M2</accession>
<evidence type="ECO:0000313" key="1">
    <source>
        <dbReference type="EMBL" id="CAF2142013.1"/>
    </source>
</evidence>
<sequence>MVDDDSSDSDHDGRADHREDEATWTDITWFWRLRINTGFVPPRRSLSHNDEAENELERC</sequence>
<gene>
    <name evidence="1" type="ORF">DARMORV10_A02P28160.1</name>
</gene>
<name>A0A816X4M2_BRANA</name>
<reference evidence="1" key="1">
    <citation type="submission" date="2021-01" db="EMBL/GenBank/DDBJ databases">
        <authorList>
            <consortium name="Genoscope - CEA"/>
            <person name="William W."/>
        </authorList>
    </citation>
    <scope>NUCLEOTIDE SEQUENCE</scope>
</reference>